<dbReference type="AlphaFoldDB" id="A0AA49JVH6"/>
<evidence type="ECO:0000256" key="1">
    <source>
        <dbReference type="ARBA" id="ARBA00009981"/>
    </source>
</evidence>
<dbReference type="EMBL" id="CP130612">
    <property type="protein sequence ID" value="WKW12653.1"/>
    <property type="molecule type" value="Genomic_DNA"/>
</dbReference>
<accession>A0AA49JVH6</accession>
<comment type="function">
    <text evidence="2">Antitoxin component of a type II toxin-antitoxin (TA) system.</text>
</comment>
<protein>
    <recommendedName>
        <fullName evidence="2">Antitoxin</fullName>
    </recommendedName>
</protein>
<evidence type="ECO:0000256" key="2">
    <source>
        <dbReference type="RuleBase" id="RU362080"/>
    </source>
</evidence>
<dbReference type="EMBL" id="CP130613">
    <property type="protein sequence ID" value="WKW15560.1"/>
    <property type="molecule type" value="Genomic_DNA"/>
</dbReference>
<reference evidence="3" key="1">
    <citation type="submission" date="2023-07" db="EMBL/GenBank/DDBJ databases">
        <authorList>
            <person name="Haufschild T."/>
            <person name="Kallscheuer N."/>
            <person name="Hammer J."/>
            <person name="Kohn T."/>
            <person name="Kabuu M."/>
            <person name="Jogler M."/>
            <person name="Wohfarth N."/>
            <person name="Heuer A."/>
            <person name="Rohde M."/>
            <person name="van Teeseling M.C.F."/>
            <person name="Jogler C."/>
        </authorList>
    </citation>
    <scope>NUCLEOTIDE SEQUENCE</scope>
    <source>
        <strain evidence="3">Strain 138</strain>
        <strain evidence="4">Strain 318</strain>
    </source>
</reference>
<organism evidence="3">
    <name type="scientific">Pseudogemmatithrix spongiicola</name>
    <dbReference type="NCBI Taxonomy" id="3062599"/>
    <lineage>
        <taxon>Bacteria</taxon>
        <taxon>Pseudomonadati</taxon>
        <taxon>Gemmatimonadota</taxon>
        <taxon>Gemmatimonadia</taxon>
        <taxon>Gemmatimonadales</taxon>
        <taxon>Gemmatimonadaceae</taxon>
        <taxon>Pseudogemmatithrix</taxon>
    </lineage>
</organism>
<dbReference type="Gene3D" id="3.40.1620.10">
    <property type="entry name" value="YefM-like domain"/>
    <property type="match status" value="1"/>
</dbReference>
<dbReference type="Proteomes" id="UP001229955">
    <property type="component" value="Chromosome"/>
</dbReference>
<sequence length="76" mass="7894">MKTVTMHVAKTTLSKLVAAAEAGEEVVILRGRTPVARLVGIGTAPTRSFGALAGSVQVTPAFFDPLPASELDAWES</sequence>
<dbReference type="Pfam" id="PF02604">
    <property type="entry name" value="PhdYeFM_antitox"/>
    <property type="match status" value="1"/>
</dbReference>
<dbReference type="InterPro" id="IPR036165">
    <property type="entry name" value="YefM-like_sf"/>
</dbReference>
<gene>
    <name evidence="3" type="ORF">Strain138_001951</name>
    <name evidence="4" type="ORF">Strain318_001950</name>
</gene>
<evidence type="ECO:0000313" key="4">
    <source>
        <dbReference type="EMBL" id="WKW15560.1"/>
    </source>
</evidence>
<proteinExistence type="inferred from homology"/>
<name>A0AA49JVH6_9BACT</name>
<dbReference type="KEGG" id="pspc:Strain318_001950"/>
<keyword evidence="5" id="KW-1185">Reference proteome</keyword>
<dbReference type="RefSeq" id="WP_367885532.1">
    <property type="nucleotide sequence ID" value="NZ_CP130612.1"/>
</dbReference>
<evidence type="ECO:0000313" key="5">
    <source>
        <dbReference type="Proteomes" id="UP001229955"/>
    </source>
</evidence>
<comment type="similarity">
    <text evidence="1 2">Belongs to the phD/YefM antitoxin family.</text>
</comment>
<dbReference type="InterPro" id="IPR006442">
    <property type="entry name" value="Antitoxin_Phd/YefM"/>
</dbReference>
<accession>A0AA49K140</accession>
<evidence type="ECO:0000313" key="3">
    <source>
        <dbReference type="EMBL" id="WKW12653.1"/>
    </source>
</evidence>
<dbReference type="SUPFAM" id="SSF143120">
    <property type="entry name" value="YefM-like"/>
    <property type="match status" value="1"/>
</dbReference>